<gene>
    <name evidence="7" type="ORF">HDA30_000333</name>
</gene>
<organism evidence="7 8">
    <name type="scientific">Micrococcus cohnii</name>
    <dbReference type="NCBI Taxonomy" id="993416"/>
    <lineage>
        <taxon>Bacteria</taxon>
        <taxon>Bacillati</taxon>
        <taxon>Actinomycetota</taxon>
        <taxon>Actinomycetes</taxon>
        <taxon>Micrococcales</taxon>
        <taxon>Micrococcaceae</taxon>
        <taxon>Micrococcus</taxon>
    </lineage>
</organism>
<evidence type="ECO:0000256" key="2">
    <source>
        <dbReference type="ARBA" id="ARBA00022723"/>
    </source>
</evidence>
<dbReference type="InterPro" id="IPR015813">
    <property type="entry name" value="Pyrv/PenolPyrv_kinase-like_dom"/>
</dbReference>
<feature type="binding site" evidence="5">
    <location>
        <position position="137"/>
    </location>
    <ligand>
        <name>Mg(2+)</name>
        <dbReference type="ChEBI" id="CHEBI:18420"/>
    </ligand>
</feature>
<dbReference type="InterPro" id="IPR011206">
    <property type="entry name" value="Citrate_lyase_beta/mcl1/mcl2"/>
</dbReference>
<evidence type="ECO:0000256" key="3">
    <source>
        <dbReference type="ARBA" id="ARBA00022842"/>
    </source>
</evidence>
<accession>A0A7W7GMG6</accession>
<dbReference type="EMBL" id="JACHNA010000001">
    <property type="protein sequence ID" value="MBB4734825.1"/>
    <property type="molecule type" value="Genomic_DNA"/>
</dbReference>
<feature type="binding site" evidence="4">
    <location>
        <position position="84"/>
    </location>
    <ligand>
        <name>substrate</name>
    </ligand>
</feature>
<evidence type="ECO:0000256" key="4">
    <source>
        <dbReference type="PIRSR" id="PIRSR015582-1"/>
    </source>
</evidence>
<name>A0A7W7GMG6_9MICC</name>
<dbReference type="Pfam" id="PF03328">
    <property type="entry name" value="HpcH_HpaI"/>
    <property type="match status" value="1"/>
</dbReference>
<evidence type="ECO:0000313" key="8">
    <source>
        <dbReference type="Proteomes" id="UP000540191"/>
    </source>
</evidence>
<comment type="caution">
    <text evidence="7">The sequence shown here is derived from an EMBL/GenBank/DDBJ whole genome shotgun (WGS) entry which is preliminary data.</text>
</comment>
<sequence>MSAQTGSAAEYRPAGPLDLGPAIMFTPADRPERFAKGLERADAVILDLEDAVTPADRPAAREAVVAAWAERQQRGLDPERVVVRVNPVGTAAHEQDLAMLAQTGWRTVMLAKTESAEQVDAVVAGLGAHTRVVALCETALGIVASARIAAHPRVVAMMWGAEDLVASMGGTCSRTPDGTYRDVVRHARSSVLLAAAAHGAAAWDAVFLDLKDHDGLAAEARDAAAVGCAATVCLHPGQVPVIREAYRPESEAVDRARTLLAEAQRHPGAFSFEGAMVDEVVLAQARITLRRADAVDQG</sequence>
<feature type="binding site" evidence="4">
    <location>
        <position position="137"/>
    </location>
    <ligand>
        <name>substrate</name>
    </ligand>
</feature>
<dbReference type="PANTHER" id="PTHR32308">
    <property type="entry name" value="LYASE BETA SUBUNIT, PUTATIVE (AFU_ORTHOLOGUE AFUA_4G13030)-RELATED"/>
    <property type="match status" value="1"/>
</dbReference>
<evidence type="ECO:0000313" key="7">
    <source>
        <dbReference type="EMBL" id="MBB4734825.1"/>
    </source>
</evidence>
<dbReference type="Proteomes" id="UP000540191">
    <property type="component" value="Unassembled WGS sequence"/>
</dbReference>
<feature type="binding site" evidence="5">
    <location>
        <position position="163"/>
    </location>
    <ligand>
        <name>Mg(2+)</name>
        <dbReference type="ChEBI" id="CHEBI:18420"/>
    </ligand>
</feature>
<dbReference type="InterPro" id="IPR005000">
    <property type="entry name" value="Aldolase/citrate-lyase_domain"/>
</dbReference>
<dbReference type="GO" id="GO:0000287">
    <property type="term" value="F:magnesium ion binding"/>
    <property type="evidence" value="ECO:0007669"/>
    <property type="project" value="TreeGrafter"/>
</dbReference>
<dbReference type="GO" id="GO:0008816">
    <property type="term" value="F:citryl-CoA lyase activity"/>
    <property type="evidence" value="ECO:0007669"/>
    <property type="project" value="UniProtKB-EC"/>
</dbReference>
<dbReference type="AlphaFoldDB" id="A0A7W7GMG6"/>
<keyword evidence="3 5" id="KW-0460">Magnesium</keyword>
<protein>
    <submittedName>
        <fullName evidence="7">Citrate lyase subunit beta/citryl-CoA lyase</fullName>
        <ecNumber evidence="7">4.1.3.34</ecNumber>
    </submittedName>
</protein>
<proteinExistence type="predicted"/>
<dbReference type="InterPro" id="IPR040442">
    <property type="entry name" value="Pyrv_kinase-like_dom_sf"/>
</dbReference>
<feature type="domain" description="HpcH/HpaI aldolase/citrate lyase" evidence="6">
    <location>
        <begin position="23"/>
        <end position="236"/>
    </location>
</feature>
<comment type="cofactor">
    <cofactor evidence="1">
        <name>Mg(2+)</name>
        <dbReference type="ChEBI" id="CHEBI:18420"/>
    </cofactor>
</comment>
<evidence type="ECO:0000259" key="6">
    <source>
        <dbReference type="Pfam" id="PF03328"/>
    </source>
</evidence>
<keyword evidence="2 5" id="KW-0479">Metal-binding</keyword>
<keyword evidence="7" id="KW-0456">Lyase</keyword>
<evidence type="ECO:0000256" key="1">
    <source>
        <dbReference type="ARBA" id="ARBA00001946"/>
    </source>
</evidence>
<keyword evidence="8" id="KW-1185">Reference proteome</keyword>
<reference evidence="7 8" key="1">
    <citation type="submission" date="2020-08" db="EMBL/GenBank/DDBJ databases">
        <title>Sequencing the genomes of 1000 actinobacteria strains.</title>
        <authorList>
            <person name="Klenk H.-P."/>
        </authorList>
    </citation>
    <scope>NUCLEOTIDE SEQUENCE [LARGE SCALE GENOMIC DNA]</scope>
    <source>
        <strain evidence="7 8">DSM 23974</strain>
    </source>
</reference>
<dbReference type="PIRSF" id="PIRSF015582">
    <property type="entry name" value="Cit_lyase_B"/>
    <property type="match status" value="1"/>
</dbReference>
<evidence type="ECO:0000256" key="5">
    <source>
        <dbReference type="PIRSR" id="PIRSR015582-2"/>
    </source>
</evidence>
<dbReference type="PANTHER" id="PTHR32308:SF10">
    <property type="entry name" value="CITRATE LYASE SUBUNIT BETA"/>
    <property type="match status" value="1"/>
</dbReference>
<dbReference type="Gene3D" id="3.20.20.60">
    <property type="entry name" value="Phosphoenolpyruvate-binding domains"/>
    <property type="match status" value="1"/>
</dbReference>
<dbReference type="EC" id="4.1.3.34" evidence="7"/>
<dbReference type="GO" id="GO:0006107">
    <property type="term" value="P:oxaloacetate metabolic process"/>
    <property type="evidence" value="ECO:0007669"/>
    <property type="project" value="TreeGrafter"/>
</dbReference>
<dbReference type="RefSeq" id="WP_184240922.1">
    <property type="nucleotide sequence ID" value="NZ_JACHNA010000001.1"/>
</dbReference>
<dbReference type="SUPFAM" id="SSF51621">
    <property type="entry name" value="Phosphoenolpyruvate/pyruvate domain"/>
    <property type="match status" value="1"/>
</dbReference>